<dbReference type="GO" id="GO:0006284">
    <property type="term" value="P:base-excision repair"/>
    <property type="evidence" value="ECO:0007669"/>
    <property type="project" value="InterPro"/>
</dbReference>
<evidence type="ECO:0000256" key="1">
    <source>
        <dbReference type="ARBA" id="ARBA00010679"/>
    </source>
</evidence>
<dbReference type="PANTHER" id="PTHR10242:SF2">
    <property type="entry name" value="N-GLYCOSYLASE_DNA LYASE"/>
    <property type="match status" value="1"/>
</dbReference>
<accession>A0A1F6A4R4</accession>
<dbReference type="EC" id="4.2.99.18" evidence="2"/>
<dbReference type="InterPro" id="IPR037046">
    <property type="entry name" value="AlkA_N_sf"/>
</dbReference>
<evidence type="ECO:0000256" key="3">
    <source>
        <dbReference type="ARBA" id="ARBA00044632"/>
    </source>
</evidence>
<sequence length="322" mass="38636">MKLKQVVVAAIEPTAPFNFDATFFKPAHFASGDNFWERGVRWQTFRWQGKNLGVVFRNAGIVEKPKIAVEIWNGEKLVKRFVEEFVREIVYRYNLDFGLTEFYREFSRDKVLGPAIKRIYGMRPGHQDSLYEYLIIGVVLQNCTVRRSIQMMQALFESYGTLLEFDDKELWCFWEPGSLKSVSEEDLRGLKLGYRAKFIKRIDDQFGRAEIDEKKLRQSDRETQMRELLKLYGVGPATVWYLLFDVFHQYDFFNHVSPWEQKIYSKVFFDRPVTDLVPVEKLLKYFEKFGKYRQLAVHYVWEDLWWQHRKKPIPWLTREVRT</sequence>
<comment type="similarity">
    <text evidence="1">Belongs to the type-1 OGG1 family.</text>
</comment>
<dbReference type="SUPFAM" id="SSF48150">
    <property type="entry name" value="DNA-glycosylase"/>
    <property type="match status" value="1"/>
</dbReference>
<reference evidence="5 6" key="1">
    <citation type="journal article" date="2016" name="Nat. Commun.">
        <title>Thousands of microbial genomes shed light on interconnected biogeochemical processes in an aquifer system.</title>
        <authorList>
            <person name="Anantharaman K."/>
            <person name="Brown C.T."/>
            <person name="Hug L.A."/>
            <person name="Sharon I."/>
            <person name="Castelle C.J."/>
            <person name="Probst A.J."/>
            <person name="Thomas B.C."/>
            <person name="Singh A."/>
            <person name="Wilkins M.J."/>
            <person name="Karaoz U."/>
            <person name="Brodie E.L."/>
            <person name="Williams K.H."/>
            <person name="Hubbard S.S."/>
            <person name="Banfield J.F."/>
        </authorList>
    </citation>
    <scope>NUCLEOTIDE SEQUENCE [LARGE SCALE GENOMIC DNA]</scope>
</reference>
<dbReference type="AlphaFoldDB" id="A0A1F6A4R4"/>
<comment type="caution">
    <text evidence="5">The sequence shown here is derived from an EMBL/GenBank/DDBJ whole genome shotgun (WGS) entry which is preliminary data.</text>
</comment>
<dbReference type="InterPro" id="IPR011257">
    <property type="entry name" value="DNA_glycosylase"/>
</dbReference>
<proteinExistence type="inferred from homology"/>
<comment type="catalytic activity">
    <reaction evidence="3">
        <text>2'-deoxyribonucleotide-(2'-deoxyribose 5'-phosphate)-2'-deoxyribonucleotide-DNA = a 3'-end 2'-deoxyribonucleotide-(2,3-dehydro-2,3-deoxyribose 5'-phosphate)-DNA + a 5'-end 5'-phospho-2'-deoxyribonucleoside-DNA + H(+)</text>
        <dbReference type="Rhea" id="RHEA:66592"/>
        <dbReference type="Rhea" id="RHEA-COMP:13180"/>
        <dbReference type="Rhea" id="RHEA-COMP:16897"/>
        <dbReference type="Rhea" id="RHEA-COMP:17067"/>
        <dbReference type="ChEBI" id="CHEBI:15378"/>
        <dbReference type="ChEBI" id="CHEBI:136412"/>
        <dbReference type="ChEBI" id="CHEBI:157695"/>
        <dbReference type="ChEBI" id="CHEBI:167181"/>
        <dbReference type="EC" id="4.2.99.18"/>
    </reaction>
</comment>
<gene>
    <name evidence="5" type="ORF">A2721_03065</name>
</gene>
<dbReference type="EMBL" id="MFJK01000006">
    <property type="protein sequence ID" value="OGG19626.1"/>
    <property type="molecule type" value="Genomic_DNA"/>
</dbReference>
<evidence type="ECO:0000313" key="6">
    <source>
        <dbReference type="Proteomes" id="UP000177871"/>
    </source>
</evidence>
<evidence type="ECO:0000259" key="4">
    <source>
        <dbReference type="SMART" id="SM00478"/>
    </source>
</evidence>
<dbReference type="Gene3D" id="3.30.310.20">
    <property type="entry name" value="DNA-3-methyladenine glycosylase AlkA, N-terminal domain"/>
    <property type="match status" value="1"/>
</dbReference>
<dbReference type="Gene3D" id="1.10.340.30">
    <property type="entry name" value="Hypothetical protein, domain 2"/>
    <property type="match status" value="1"/>
</dbReference>
<evidence type="ECO:0000256" key="2">
    <source>
        <dbReference type="ARBA" id="ARBA00012720"/>
    </source>
</evidence>
<dbReference type="InterPro" id="IPR052054">
    <property type="entry name" value="Oxidative_DNA_repair_enzyme"/>
</dbReference>
<name>A0A1F6A4R4_9BACT</name>
<feature type="domain" description="HhH-GPD" evidence="4">
    <location>
        <begin position="139"/>
        <end position="311"/>
    </location>
</feature>
<protein>
    <recommendedName>
        <fullName evidence="2">DNA-(apurinic or apyrimidinic site) lyase</fullName>
        <ecNumber evidence="2">4.2.99.18</ecNumber>
    </recommendedName>
</protein>
<dbReference type="STRING" id="1798381.A2721_03065"/>
<dbReference type="PANTHER" id="PTHR10242">
    <property type="entry name" value="8-OXOGUANINE DNA GLYCOSYLASE"/>
    <property type="match status" value="1"/>
</dbReference>
<dbReference type="GO" id="GO:0140078">
    <property type="term" value="F:class I DNA-(apurinic or apyrimidinic site) endonuclease activity"/>
    <property type="evidence" value="ECO:0007669"/>
    <property type="project" value="UniProtKB-EC"/>
</dbReference>
<dbReference type="SMART" id="SM00478">
    <property type="entry name" value="ENDO3c"/>
    <property type="match status" value="1"/>
</dbReference>
<evidence type="ECO:0000313" key="5">
    <source>
        <dbReference type="EMBL" id="OGG19626.1"/>
    </source>
</evidence>
<dbReference type="Proteomes" id="UP000177871">
    <property type="component" value="Unassembled WGS sequence"/>
</dbReference>
<dbReference type="InterPro" id="IPR003265">
    <property type="entry name" value="HhH-GPD_domain"/>
</dbReference>
<organism evidence="5 6">
    <name type="scientific">Candidatus Gottesmanbacteria bacterium RIFCSPHIGHO2_01_FULL_47_48</name>
    <dbReference type="NCBI Taxonomy" id="1798381"/>
    <lineage>
        <taxon>Bacteria</taxon>
        <taxon>Candidatus Gottesmaniibacteriota</taxon>
    </lineage>
</organism>